<evidence type="ECO:0000313" key="2">
    <source>
        <dbReference type="EMBL" id="QDE39879.1"/>
    </source>
</evidence>
<reference evidence="2 3" key="1">
    <citation type="submission" date="2019-06" db="EMBL/GenBank/DDBJ databases">
        <title>A complete genome sequence for Luteibacter pinisoli MAH-14.</title>
        <authorList>
            <person name="Baltrus D.A."/>
        </authorList>
    </citation>
    <scope>NUCLEOTIDE SEQUENCE [LARGE SCALE GENOMIC DNA]</scope>
    <source>
        <strain evidence="2 3">MAH-14</strain>
    </source>
</reference>
<dbReference type="CDD" id="cd00093">
    <property type="entry name" value="HTH_XRE"/>
    <property type="match status" value="1"/>
</dbReference>
<dbReference type="EMBL" id="CP041046">
    <property type="protein sequence ID" value="QDE39879.1"/>
    <property type="molecule type" value="Genomic_DNA"/>
</dbReference>
<gene>
    <name evidence="2" type="ORF">FIV34_11985</name>
</gene>
<evidence type="ECO:0000313" key="3">
    <source>
        <dbReference type="Proteomes" id="UP000316093"/>
    </source>
</evidence>
<dbReference type="InterPro" id="IPR010982">
    <property type="entry name" value="Lambda_DNA-bd_dom_sf"/>
</dbReference>
<organism evidence="2 3">
    <name type="scientific">Luteibacter pinisoli</name>
    <dbReference type="NCBI Taxonomy" id="2589080"/>
    <lineage>
        <taxon>Bacteria</taxon>
        <taxon>Pseudomonadati</taxon>
        <taxon>Pseudomonadota</taxon>
        <taxon>Gammaproteobacteria</taxon>
        <taxon>Lysobacterales</taxon>
        <taxon>Rhodanobacteraceae</taxon>
        <taxon>Luteibacter</taxon>
    </lineage>
</organism>
<dbReference type="KEGG" id="lpy:FIV34_11985"/>
<dbReference type="PROSITE" id="PS50943">
    <property type="entry name" value="HTH_CROC1"/>
    <property type="match status" value="1"/>
</dbReference>
<dbReference type="Gene3D" id="1.10.260.40">
    <property type="entry name" value="lambda repressor-like DNA-binding domains"/>
    <property type="match status" value="1"/>
</dbReference>
<dbReference type="SUPFAM" id="SSF47413">
    <property type="entry name" value="lambda repressor-like DNA-binding domains"/>
    <property type="match status" value="1"/>
</dbReference>
<dbReference type="RefSeq" id="WP_139983042.1">
    <property type="nucleotide sequence ID" value="NZ_CP041046.1"/>
</dbReference>
<dbReference type="SMART" id="SM00530">
    <property type="entry name" value="HTH_XRE"/>
    <property type="match status" value="1"/>
</dbReference>
<feature type="domain" description="HTH cro/C1-type" evidence="1">
    <location>
        <begin position="19"/>
        <end position="73"/>
    </location>
</feature>
<dbReference type="AlphaFoldDB" id="A0A4Y5Z5N3"/>
<evidence type="ECO:0000259" key="1">
    <source>
        <dbReference type="PROSITE" id="PS50943"/>
    </source>
</evidence>
<dbReference type="Pfam" id="PF01381">
    <property type="entry name" value="HTH_3"/>
    <property type="match status" value="1"/>
</dbReference>
<sequence>MAKGQSHHATDRSVFLDLLKETRTKAKLTQTALATLAGVSQPYVSQVEAGKIRLDTIQLRNWLHACGSNLGRFGRALEKRLA</sequence>
<accession>A0A4Y5Z5N3</accession>
<dbReference type="OrthoDB" id="9803379at2"/>
<dbReference type="Proteomes" id="UP000316093">
    <property type="component" value="Chromosome"/>
</dbReference>
<proteinExistence type="predicted"/>
<dbReference type="GO" id="GO:0003677">
    <property type="term" value="F:DNA binding"/>
    <property type="evidence" value="ECO:0007669"/>
    <property type="project" value="InterPro"/>
</dbReference>
<dbReference type="InterPro" id="IPR001387">
    <property type="entry name" value="Cro/C1-type_HTH"/>
</dbReference>
<keyword evidence="3" id="KW-1185">Reference proteome</keyword>
<name>A0A4Y5Z5N3_9GAMM</name>
<protein>
    <submittedName>
        <fullName evidence="2">Helix-turn-helix transcriptional regulator</fullName>
    </submittedName>
</protein>